<dbReference type="EMBL" id="CP108136">
    <property type="protein sequence ID" value="WTP70527.1"/>
    <property type="molecule type" value="Genomic_DNA"/>
</dbReference>
<reference evidence="1 2" key="1">
    <citation type="submission" date="2022-10" db="EMBL/GenBank/DDBJ databases">
        <title>The complete genomes of actinobacterial strains from the NBC collection.</title>
        <authorList>
            <person name="Joergensen T.S."/>
            <person name="Alvarez Arevalo M."/>
            <person name="Sterndorff E.B."/>
            <person name="Faurdal D."/>
            <person name="Vuksanovic O."/>
            <person name="Mourched A.-S."/>
            <person name="Charusanti P."/>
            <person name="Shaw S."/>
            <person name="Blin K."/>
            <person name="Weber T."/>
        </authorList>
    </citation>
    <scope>NUCLEOTIDE SEQUENCE [LARGE SCALE GENOMIC DNA]</scope>
    <source>
        <strain evidence="1 2">NBC_00185</strain>
        <plasmid evidence="1 2">unnamed1</plasmid>
    </source>
</reference>
<proteinExistence type="predicted"/>
<dbReference type="Proteomes" id="UP001622496">
    <property type="component" value="Plasmid unnamed1"/>
</dbReference>
<geneLocation type="plasmid" evidence="1 2">
    <name>unnamed1</name>
</geneLocation>
<dbReference type="GeneID" id="39649685"/>
<keyword evidence="2" id="KW-1185">Reference proteome</keyword>
<organism evidence="1 2">
    <name type="scientific">[Kitasatospora] papulosa</name>
    <dbReference type="NCBI Taxonomy" id="1464011"/>
    <lineage>
        <taxon>Bacteria</taxon>
        <taxon>Bacillati</taxon>
        <taxon>Actinomycetota</taxon>
        <taxon>Actinomycetes</taxon>
        <taxon>Kitasatosporales</taxon>
        <taxon>Streptomycetaceae</taxon>
        <taxon>Streptomyces</taxon>
    </lineage>
</organism>
<accession>A0ABZ1KDS2</accession>
<name>A0ABZ1KDS2_9ACTN</name>
<keyword evidence="1" id="KW-0614">Plasmid</keyword>
<evidence type="ECO:0000313" key="1">
    <source>
        <dbReference type="EMBL" id="WTP70527.1"/>
    </source>
</evidence>
<dbReference type="RefSeq" id="WP_134663861.1">
    <property type="nucleotide sequence ID" value="NZ_CP108136.1"/>
</dbReference>
<gene>
    <name evidence="1" type="ORF">OG560_34300</name>
</gene>
<protein>
    <submittedName>
        <fullName evidence="1">Uncharacterized protein</fullName>
    </submittedName>
</protein>
<sequence>MAMVTNDVAVADMRRLGNAEPLEPYPGGARKPWVCRCLNEGCGKIIYPNRNNVMSGQGACKYCAPNAPVDPAAAAAAMRDHGFATLVPFPGTGKPWLSKCTAVGHLVAPRYDNTTLRGGRCRFCIHRGPGDPKQAVADMKSAGFTPLEPYRNVSTPWTSLCNNCGTIVSPKLNNVRTRGRCCPRCAKYGLNPTAPAWLYAMAHVFFGAVKIGVTGRETREDRIARLQGSGWILVRTWLFDTGAAAYRIEQIVLKQLRAQGHGPHLTAERMPAGGWTETFDSDVVTADTLCRTVHEALTEPPV</sequence>
<evidence type="ECO:0000313" key="2">
    <source>
        <dbReference type="Proteomes" id="UP001622496"/>
    </source>
</evidence>